<protein>
    <submittedName>
        <fullName evidence="2">Alpha/beta hydrolase</fullName>
    </submittedName>
</protein>
<sequence>MTNKSPSELMFREFSEKGVVFFPDPHLIGSPTDFGLAYEDAWFTAADGVKLHGWWLPKADAPVLLWFHGNAGNISHRLENIKLLVDEVGVGVFIFDYREYGWSQGSISREGTCKDAAAAYRYLTETRGISGLDIILFGRSLGTALATDVALKGPSRALILESAFTNSQEMAKLLAPFLFDWRPGVPYDNLGRIGYVSVPVLIIHGTDDELIPVDMARRVFTAASEPKELYLIPGAHHNDTYLVGGQEYLRRLRDFIDKAATVKR</sequence>
<dbReference type="Gene3D" id="3.40.50.1820">
    <property type="entry name" value="alpha/beta hydrolase"/>
    <property type="match status" value="1"/>
</dbReference>
<organism evidence="2">
    <name type="scientific">Desulfobacca acetoxidans</name>
    <dbReference type="NCBI Taxonomy" id="60893"/>
    <lineage>
        <taxon>Bacteria</taxon>
        <taxon>Pseudomonadati</taxon>
        <taxon>Thermodesulfobacteriota</taxon>
        <taxon>Desulfobaccia</taxon>
        <taxon>Desulfobaccales</taxon>
        <taxon>Desulfobaccaceae</taxon>
        <taxon>Desulfobacca</taxon>
    </lineage>
</organism>
<dbReference type="InterPro" id="IPR029058">
    <property type="entry name" value="AB_hydrolase_fold"/>
</dbReference>
<keyword evidence="2" id="KW-0378">Hydrolase</keyword>
<dbReference type="PANTHER" id="PTHR12277:SF81">
    <property type="entry name" value="PROTEIN ABHD13"/>
    <property type="match status" value="1"/>
</dbReference>
<evidence type="ECO:0000259" key="1">
    <source>
        <dbReference type="Pfam" id="PF00561"/>
    </source>
</evidence>
<accession>A0A7V6A3T2</accession>
<reference evidence="2" key="1">
    <citation type="journal article" date="2020" name="mSystems">
        <title>Genome- and Community-Level Interaction Insights into Carbon Utilization and Element Cycling Functions of Hydrothermarchaeota in Hydrothermal Sediment.</title>
        <authorList>
            <person name="Zhou Z."/>
            <person name="Liu Y."/>
            <person name="Xu W."/>
            <person name="Pan J."/>
            <person name="Luo Z.H."/>
            <person name="Li M."/>
        </authorList>
    </citation>
    <scope>NUCLEOTIDE SEQUENCE [LARGE SCALE GENOMIC DNA]</scope>
    <source>
        <strain evidence="2">SpSt-767</strain>
    </source>
</reference>
<proteinExistence type="predicted"/>
<dbReference type="Pfam" id="PF00561">
    <property type="entry name" value="Abhydrolase_1"/>
    <property type="match status" value="1"/>
</dbReference>
<dbReference type="InterPro" id="IPR000073">
    <property type="entry name" value="AB_hydrolase_1"/>
</dbReference>
<name>A0A7V6A3T2_9BACT</name>
<dbReference type="EMBL" id="DTGR01000132">
    <property type="protein sequence ID" value="HHS29620.1"/>
    <property type="molecule type" value="Genomic_DNA"/>
</dbReference>
<comment type="caution">
    <text evidence="2">The sequence shown here is derived from an EMBL/GenBank/DDBJ whole genome shotgun (WGS) entry which is preliminary data.</text>
</comment>
<dbReference type="SUPFAM" id="SSF53474">
    <property type="entry name" value="alpha/beta-Hydrolases"/>
    <property type="match status" value="1"/>
</dbReference>
<dbReference type="PANTHER" id="PTHR12277">
    <property type="entry name" value="ALPHA/BETA HYDROLASE DOMAIN-CONTAINING PROTEIN"/>
    <property type="match status" value="1"/>
</dbReference>
<evidence type="ECO:0000313" key="2">
    <source>
        <dbReference type="EMBL" id="HHS29620.1"/>
    </source>
</evidence>
<dbReference type="AlphaFoldDB" id="A0A7V6A3T2"/>
<feature type="domain" description="AB hydrolase-1" evidence="1">
    <location>
        <begin position="62"/>
        <end position="189"/>
    </location>
</feature>
<dbReference type="GO" id="GO:0016787">
    <property type="term" value="F:hydrolase activity"/>
    <property type="evidence" value="ECO:0007669"/>
    <property type="project" value="UniProtKB-KW"/>
</dbReference>
<gene>
    <name evidence="2" type="ORF">ENV52_07970</name>
</gene>